<evidence type="ECO:0000313" key="1">
    <source>
        <dbReference type="EMBL" id="AGM25506.1"/>
    </source>
</evidence>
<dbReference type="KEGG" id="scr:SCHRY_v1c09330"/>
<organism evidence="1 2">
    <name type="scientific">Spiroplasma chrysopicola DF-1</name>
    <dbReference type="NCBI Taxonomy" id="1276227"/>
    <lineage>
        <taxon>Bacteria</taxon>
        <taxon>Bacillati</taxon>
        <taxon>Mycoplasmatota</taxon>
        <taxon>Mollicutes</taxon>
        <taxon>Entomoplasmatales</taxon>
        <taxon>Spiroplasmataceae</taxon>
        <taxon>Spiroplasma</taxon>
    </lineage>
</organism>
<dbReference type="Proteomes" id="UP000013964">
    <property type="component" value="Chromosome"/>
</dbReference>
<keyword evidence="2" id="KW-1185">Reference proteome</keyword>
<dbReference type="HOGENOM" id="CLU_3317214_0_0_14"/>
<protein>
    <submittedName>
        <fullName evidence="1">Uncharacterized protein</fullName>
    </submittedName>
</protein>
<dbReference type="EMBL" id="CP005077">
    <property type="protein sequence ID" value="AGM25506.1"/>
    <property type="molecule type" value="Genomic_DNA"/>
</dbReference>
<proteinExistence type="predicted"/>
<sequence>MAKSTIKMIEDIRALFLLKWHIIHLQKGIINDKKCLICK</sequence>
<gene>
    <name evidence="1" type="ORF">SCHRY_v1c09330</name>
</gene>
<name>R4UJM1_9MOLU</name>
<accession>R4UJM1</accession>
<dbReference type="STRING" id="1276227.SCHRY_v1c09330"/>
<reference evidence="1 2" key="1">
    <citation type="journal article" date="2013" name="Genome Biol. Evol.">
        <title>Complete genomes of two dipteran-associated spiroplasmas provided insights into the origin, dynamics, and impacts of viral invasion in spiroplasma.</title>
        <authorList>
            <person name="Ku C."/>
            <person name="Lo W.S."/>
            <person name="Chen L.L."/>
            <person name="Kuo C.H."/>
        </authorList>
    </citation>
    <scope>NUCLEOTIDE SEQUENCE [LARGE SCALE GENOMIC DNA]</scope>
    <source>
        <strain evidence="1 2">DF-1</strain>
    </source>
</reference>
<evidence type="ECO:0000313" key="2">
    <source>
        <dbReference type="Proteomes" id="UP000013964"/>
    </source>
</evidence>
<dbReference type="PATRIC" id="fig|1276227.3.peg.938"/>
<dbReference type="AlphaFoldDB" id="R4UJM1"/>